<evidence type="ECO:0000313" key="2">
    <source>
        <dbReference type="EMBL" id="SHM51703.1"/>
    </source>
</evidence>
<keyword evidence="1" id="KW-1133">Transmembrane helix</keyword>
<accession>A0A1M7JFZ4</accession>
<keyword evidence="1" id="KW-0812">Transmembrane</keyword>
<keyword evidence="3" id="KW-1185">Reference proteome</keyword>
<protein>
    <submittedName>
        <fullName evidence="2">Uncharacterized protein</fullName>
    </submittedName>
</protein>
<dbReference type="EMBL" id="FRCX01000001">
    <property type="protein sequence ID" value="SHM51703.1"/>
    <property type="molecule type" value="Genomic_DNA"/>
</dbReference>
<proteinExistence type="predicted"/>
<organism evidence="2 3">
    <name type="scientific">Duganella sacchari</name>
    <dbReference type="NCBI Taxonomy" id="551987"/>
    <lineage>
        <taxon>Bacteria</taxon>
        <taxon>Pseudomonadati</taxon>
        <taxon>Pseudomonadota</taxon>
        <taxon>Betaproteobacteria</taxon>
        <taxon>Burkholderiales</taxon>
        <taxon>Oxalobacteraceae</taxon>
        <taxon>Telluria group</taxon>
        <taxon>Duganella</taxon>
    </lineage>
</organism>
<evidence type="ECO:0000256" key="1">
    <source>
        <dbReference type="SAM" id="Phobius"/>
    </source>
</evidence>
<sequence>MPHKEDDGSPKFGRLLIVLIFAVLVCAGLTWLMATVFPNFPN</sequence>
<dbReference type="STRING" id="551987.SAMN05192549_101787"/>
<reference evidence="3" key="1">
    <citation type="submission" date="2016-11" db="EMBL/GenBank/DDBJ databases">
        <authorList>
            <person name="Varghese N."/>
            <person name="Submissions S."/>
        </authorList>
    </citation>
    <scope>NUCLEOTIDE SEQUENCE [LARGE SCALE GENOMIC DNA]</scope>
    <source>
        <strain evidence="3">Sac-22</strain>
    </source>
</reference>
<keyword evidence="1" id="KW-0472">Membrane</keyword>
<dbReference type="Proteomes" id="UP000184339">
    <property type="component" value="Unassembled WGS sequence"/>
</dbReference>
<dbReference type="RefSeq" id="WP_255490708.1">
    <property type="nucleotide sequence ID" value="NZ_FRCX01000001.1"/>
</dbReference>
<feature type="transmembrane region" description="Helical" evidence="1">
    <location>
        <begin position="12"/>
        <end position="34"/>
    </location>
</feature>
<evidence type="ECO:0000313" key="3">
    <source>
        <dbReference type="Proteomes" id="UP000184339"/>
    </source>
</evidence>
<dbReference type="AlphaFoldDB" id="A0A1M7JFZ4"/>
<gene>
    <name evidence="2" type="ORF">SAMN05192549_101787</name>
</gene>
<name>A0A1M7JFZ4_9BURK</name>